<dbReference type="Proteomes" id="UP001218218">
    <property type="component" value="Unassembled WGS sequence"/>
</dbReference>
<feature type="transmembrane region" description="Helical" evidence="1">
    <location>
        <begin position="47"/>
        <end position="64"/>
    </location>
</feature>
<reference evidence="2" key="1">
    <citation type="submission" date="2023-03" db="EMBL/GenBank/DDBJ databases">
        <title>Massive genome expansion in bonnet fungi (Mycena s.s.) driven by repeated elements and novel gene families across ecological guilds.</title>
        <authorList>
            <consortium name="Lawrence Berkeley National Laboratory"/>
            <person name="Harder C.B."/>
            <person name="Miyauchi S."/>
            <person name="Viragh M."/>
            <person name="Kuo A."/>
            <person name="Thoen E."/>
            <person name="Andreopoulos B."/>
            <person name="Lu D."/>
            <person name="Skrede I."/>
            <person name="Drula E."/>
            <person name="Henrissat B."/>
            <person name="Morin E."/>
            <person name="Kohler A."/>
            <person name="Barry K."/>
            <person name="LaButti K."/>
            <person name="Morin E."/>
            <person name="Salamov A."/>
            <person name="Lipzen A."/>
            <person name="Mereny Z."/>
            <person name="Hegedus B."/>
            <person name="Baldrian P."/>
            <person name="Stursova M."/>
            <person name="Weitz H."/>
            <person name="Taylor A."/>
            <person name="Grigoriev I.V."/>
            <person name="Nagy L.G."/>
            <person name="Martin F."/>
            <person name="Kauserud H."/>
        </authorList>
    </citation>
    <scope>NUCLEOTIDE SEQUENCE</scope>
    <source>
        <strain evidence="2">CBHHK002</strain>
    </source>
</reference>
<keyword evidence="3" id="KW-1185">Reference proteome</keyword>
<feature type="transmembrane region" description="Helical" evidence="1">
    <location>
        <begin position="7"/>
        <end position="27"/>
    </location>
</feature>
<gene>
    <name evidence="2" type="ORF">DFH08DRAFT_713657</name>
</gene>
<name>A0AAD6ZF72_9AGAR</name>
<sequence>MLSYSKSALVGAILETLAYGLYLSYFMQGLQIILGRKNVKGSVSARLLLTSLVLFFLITMRMVLDNKAVVEAFTNDPITPNAADIYLENFGNGAMFRTGTYIALTIVADIFIVYRVYAVWGGSLIAAALPSLLAIADIGTLFNMRPDKLTNPRVHSHRGLVNPSDTRTRCGL</sequence>
<organism evidence="2 3">
    <name type="scientific">Mycena albidolilacea</name>
    <dbReference type="NCBI Taxonomy" id="1033008"/>
    <lineage>
        <taxon>Eukaryota</taxon>
        <taxon>Fungi</taxon>
        <taxon>Dikarya</taxon>
        <taxon>Basidiomycota</taxon>
        <taxon>Agaricomycotina</taxon>
        <taxon>Agaricomycetes</taxon>
        <taxon>Agaricomycetidae</taxon>
        <taxon>Agaricales</taxon>
        <taxon>Marasmiineae</taxon>
        <taxon>Mycenaceae</taxon>
        <taxon>Mycena</taxon>
    </lineage>
</organism>
<comment type="caution">
    <text evidence="2">The sequence shown here is derived from an EMBL/GenBank/DDBJ whole genome shotgun (WGS) entry which is preliminary data.</text>
</comment>
<accession>A0AAD6ZF72</accession>
<feature type="transmembrane region" description="Helical" evidence="1">
    <location>
        <begin position="123"/>
        <end position="143"/>
    </location>
</feature>
<feature type="transmembrane region" description="Helical" evidence="1">
    <location>
        <begin position="99"/>
        <end position="117"/>
    </location>
</feature>
<keyword evidence="1" id="KW-0472">Membrane</keyword>
<proteinExistence type="predicted"/>
<keyword evidence="1" id="KW-0812">Transmembrane</keyword>
<evidence type="ECO:0000313" key="3">
    <source>
        <dbReference type="Proteomes" id="UP001218218"/>
    </source>
</evidence>
<dbReference type="EMBL" id="JARIHO010000053">
    <property type="protein sequence ID" value="KAJ7320793.1"/>
    <property type="molecule type" value="Genomic_DNA"/>
</dbReference>
<dbReference type="AlphaFoldDB" id="A0AAD6ZF72"/>
<protein>
    <submittedName>
        <fullName evidence="2">Uncharacterized protein</fullName>
    </submittedName>
</protein>
<evidence type="ECO:0000313" key="2">
    <source>
        <dbReference type="EMBL" id="KAJ7320793.1"/>
    </source>
</evidence>
<keyword evidence="1" id="KW-1133">Transmembrane helix</keyword>
<evidence type="ECO:0000256" key="1">
    <source>
        <dbReference type="SAM" id="Phobius"/>
    </source>
</evidence>